<feature type="domain" description="Palmitoyltransferase DHHC" evidence="9">
    <location>
        <begin position="187"/>
        <end position="308"/>
    </location>
</feature>
<dbReference type="GO" id="GO:0016020">
    <property type="term" value="C:membrane"/>
    <property type="evidence" value="ECO:0007669"/>
    <property type="project" value="UniProtKB-SubCell"/>
</dbReference>
<keyword evidence="11" id="KW-1185">Reference proteome</keyword>
<keyword evidence="3 7" id="KW-0812">Transmembrane</keyword>
<comment type="catalytic activity">
    <reaction evidence="7">
        <text>L-cysteinyl-[protein] + hexadecanoyl-CoA = S-hexadecanoyl-L-cysteinyl-[protein] + CoA</text>
        <dbReference type="Rhea" id="RHEA:36683"/>
        <dbReference type="Rhea" id="RHEA-COMP:10131"/>
        <dbReference type="Rhea" id="RHEA-COMP:11032"/>
        <dbReference type="ChEBI" id="CHEBI:29950"/>
        <dbReference type="ChEBI" id="CHEBI:57287"/>
        <dbReference type="ChEBI" id="CHEBI:57379"/>
        <dbReference type="ChEBI" id="CHEBI:74151"/>
        <dbReference type="EC" id="2.3.1.225"/>
    </reaction>
</comment>
<dbReference type="Pfam" id="PF01529">
    <property type="entry name" value="DHHC"/>
    <property type="match status" value="1"/>
</dbReference>
<evidence type="ECO:0000259" key="9">
    <source>
        <dbReference type="Pfam" id="PF01529"/>
    </source>
</evidence>
<protein>
    <recommendedName>
        <fullName evidence="7">Palmitoyltransferase</fullName>
        <ecNumber evidence="7">2.3.1.225</ecNumber>
    </recommendedName>
</protein>
<dbReference type="EMBL" id="CAMPGE010026523">
    <property type="protein sequence ID" value="CAI2384206.1"/>
    <property type="molecule type" value="Genomic_DNA"/>
</dbReference>
<gene>
    <name evidence="10" type="ORF">ECRASSUSDP1_LOCUS25728</name>
</gene>
<evidence type="ECO:0000256" key="4">
    <source>
        <dbReference type="ARBA" id="ARBA00022989"/>
    </source>
</evidence>
<dbReference type="InterPro" id="IPR001594">
    <property type="entry name" value="Palmitoyltrfase_DHHC"/>
</dbReference>
<dbReference type="GO" id="GO:0019706">
    <property type="term" value="F:protein-cysteine S-palmitoyltransferase activity"/>
    <property type="evidence" value="ECO:0007669"/>
    <property type="project" value="UniProtKB-EC"/>
</dbReference>
<dbReference type="PROSITE" id="PS50216">
    <property type="entry name" value="DHHC"/>
    <property type="match status" value="1"/>
</dbReference>
<dbReference type="GO" id="GO:0005794">
    <property type="term" value="C:Golgi apparatus"/>
    <property type="evidence" value="ECO:0007669"/>
    <property type="project" value="TreeGrafter"/>
</dbReference>
<keyword evidence="5 7" id="KW-0472">Membrane</keyword>
<keyword evidence="6 7" id="KW-0012">Acyltransferase</keyword>
<dbReference type="GO" id="GO:0005783">
    <property type="term" value="C:endoplasmic reticulum"/>
    <property type="evidence" value="ECO:0007669"/>
    <property type="project" value="TreeGrafter"/>
</dbReference>
<accession>A0AAD1Y2M1</accession>
<evidence type="ECO:0000256" key="5">
    <source>
        <dbReference type="ARBA" id="ARBA00023136"/>
    </source>
</evidence>
<dbReference type="Proteomes" id="UP001295684">
    <property type="component" value="Unassembled WGS sequence"/>
</dbReference>
<feature type="transmembrane region" description="Helical" evidence="7">
    <location>
        <begin position="94"/>
        <end position="113"/>
    </location>
</feature>
<feature type="region of interest" description="Disordered" evidence="8">
    <location>
        <begin position="358"/>
        <end position="431"/>
    </location>
</feature>
<evidence type="ECO:0000256" key="8">
    <source>
        <dbReference type="SAM" id="MobiDB-lite"/>
    </source>
</evidence>
<dbReference type="EC" id="2.3.1.225" evidence="7"/>
<name>A0AAD1Y2M1_EUPCR</name>
<evidence type="ECO:0000256" key="1">
    <source>
        <dbReference type="ARBA" id="ARBA00004141"/>
    </source>
</evidence>
<feature type="transmembrane region" description="Helical" evidence="7">
    <location>
        <begin position="276"/>
        <end position="298"/>
    </location>
</feature>
<evidence type="ECO:0000256" key="3">
    <source>
        <dbReference type="ARBA" id="ARBA00022692"/>
    </source>
</evidence>
<dbReference type="GO" id="GO:0006612">
    <property type="term" value="P:protein targeting to membrane"/>
    <property type="evidence" value="ECO:0007669"/>
    <property type="project" value="TreeGrafter"/>
</dbReference>
<dbReference type="AlphaFoldDB" id="A0AAD1Y2M1"/>
<dbReference type="InterPro" id="IPR039859">
    <property type="entry name" value="PFA4/ZDH16/20/ERF2-like"/>
</dbReference>
<comment type="caution">
    <text evidence="10">The sequence shown here is derived from an EMBL/GenBank/DDBJ whole genome shotgun (WGS) entry which is preliminary data.</text>
</comment>
<sequence length="475" mass="55023">MERPKTLERDQSEISANNFLTEQDRLDDEIDQRDSFKNFENKKTYDFDKRIKENKETKQDNSFSLPEIFKRYSMYDGNSRFCCKGKFLTGPKPLAILMTFLLTNIPMVIFYSVIVTKIENQTEQIIITLITAIFHATSLIFMVITATRNPGIIPKCELDPTYLFKISEARQKSKKTLINYKGKLIYQAYCNTCLIIRPPRAVHCNYCGNCVETFDHHCPWISTCIGKRNYHFFIIFISSLCVSLFIPIVVSIKTFAESDGSSDSIMVQNITNLLVIIYNILIGIFPVGLTCYHYALIIRGETTFENLKRLYRHGNNPFKQGFCHNLKMQLCRKTKINRMIEPYAADNQKKFTLTKEMTDLEKTRGQNSFKFRKNNRVTPKNDERSSGDSDKESTNKKSAKNNEASHPTFETLLQPNNDVTRDNPYEPQPFKNPKIIKILTKHPNPGHKKTNSFEVCSLVPKSCKNTKDQLKKDFM</sequence>
<comment type="similarity">
    <text evidence="7">Belongs to the DHHC palmitoyltransferase family.</text>
</comment>
<reference evidence="10" key="1">
    <citation type="submission" date="2023-07" db="EMBL/GenBank/DDBJ databases">
        <authorList>
            <consortium name="AG Swart"/>
            <person name="Singh M."/>
            <person name="Singh A."/>
            <person name="Seah K."/>
            <person name="Emmerich C."/>
        </authorList>
    </citation>
    <scope>NUCLEOTIDE SEQUENCE</scope>
    <source>
        <strain evidence="10">DP1</strain>
    </source>
</reference>
<comment type="subcellular location">
    <subcellularLocation>
        <location evidence="1">Membrane</location>
        <topology evidence="1">Multi-pass membrane protein</topology>
    </subcellularLocation>
</comment>
<dbReference type="PANTHER" id="PTHR22883">
    <property type="entry name" value="ZINC FINGER DHHC DOMAIN CONTAINING PROTEIN"/>
    <property type="match status" value="1"/>
</dbReference>
<feature type="transmembrane region" description="Helical" evidence="7">
    <location>
        <begin position="125"/>
        <end position="145"/>
    </location>
</feature>
<proteinExistence type="inferred from homology"/>
<feature type="transmembrane region" description="Helical" evidence="7">
    <location>
        <begin position="232"/>
        <end position="256"/>
    </location>
</feature>
<comment type="domain">
    <text evidence="7">The DHHC domain is required for palmitoyltransferase activity.</text>
</comment>
<keyword evidence="2 7" id="KW-0808">Transferase</keyword>
<evidence type="ECO:0000256" key="2">
    <source>
        <dbReference type="ARBA" id="ARBA00022679"/>
    </source>
</evidence>
<keyword evidence="4 7" id="KW-1133">Transmembrane helix</keyword>
<feature type="compositionally biased region" description="Basic and acidic residues" evidence="8">
    <location>
        <begin position="379"/>
        <end position="395"/>
    </location>
</feature>
<evidence type="ECO:0000256" key="6">
    <source>
        <dbReference type="ARBA" id="ARBA00023315"/>
    </source>
</evidence>
<organism evidence="10 11">
    <name type="scientific">Euplotes crassus</name>
    <dbReference type="NCBI Taxonomy" id="5936"/>
    <lineage>
        <taxon>Eukaryota</taxon>
        <taxon>Sar</taxon>
        <taxon>Alveolata</taxon>
        <taxon>Ciliophora</taxon>
        <taxon>Intramacronucleata</taxon>
        <taxon>Spirotrichea</taxon>
        <taxon>Hypotrichia</taxon>
        <taxon>Euplotida</taxon>
        <taxon>Euplotidae</taxon>
        <taxon>Moneuplotes</taxon>
    </lineage>
</organism>
<evidence type="ECO:0000313" key="11">
    <source>
        <dbReference type="Proteomes" id="UP001295684"/>
    </source>
</evidence>
<evidence type="ECO:0000256" key="7">
    <source>
        <dbReference type="RuleBase" id="RU079119"/>
    </source>
</evidence>
<evidence type="ECO:0000313" key="10">
    <source>
        <dbReference type="EMBL" id="CAI2384206.1"/>
    </source>
</evidence>